<keyword evidence="1" id="KW-0812">Transmembrane</keyword>
<evidence type="ECO:0000313" key="3">
    <source>
        <dbReference type="Proteomes" id="UP000254508"/>
    </source>
</evidence>
<keyword evidence="1" id="KW-1133">Transmembrane helix</keyword>
<dbReference type="OrthoDB" id="7428745at2"/>
<reference evidence="3" key="1">
    <citation type="submission" date="2018-07" db="EMBL/GenBank/DDBJ databases">
        <title>Genome sequence of Erythrobacter strain YH-07, an antagonistic bacterium isolated from Yellow Sea.</title>
        <authorList>
            <person name="Tang T."/>
            <person name="Liu Q."/>
            <person name="Sun X."/>
        </authorList>
    </citation>
    <scope>NUCLEOTIDE SEQUENCE [LARGE SCALE GENOMIC DNA]</scope>
    <source>
        <strain evidence="3">YH-07</strain>
    </source>
</reference>
<organism evidence="2 3">
    <name type="scientific">Erythrobacter aureus</name>
    <dbReference type="NCBI Taxonomy" id="2182384"/>
    <lineage>
        <taxon>Bacteria</taxon>
        <taxon>Pseudomonadati</taxon>
        <taxon>Pseudomonadota</taxon>
        <taxon>Alphaproteobacteria</taxon>
        <taxon>Sphingomonadales</taxon>
        <taxon>Erythrobacteraceae</taxon>
        <taxon>Erythrobacter/Porphyrobacter group</taxon>
        <taxon>Erythrobacter</taxon>
    </lineage>
</organism>
<dbReference type="Proteomes" id="UP000254508">
    <property type="component" value="Chromosome"/>
</dbReference>
<evidence type="ECO:0000313" key="2">
    <source>
        <dbReference type="EMBL" id="AXK43161.1"/>
    </source>
</evidence>
<dbReference type="AlphaFoldDB" id="A0A345YGV9"/>
<gene>
    <name evidence="2" type="ORF">DVR09_13280</name>
</gene>
<sequence>MDPDLLLIFGFILVMVILATRTAHLIHRRTIRHDERKLELKAEIEQARALQTTVGNADFRKFEERIRVLERIATDSNHALASQIEELRDLQEIEDRTAPQECTQ</sequence>
<name>A0A345YGV9_9SPHN</name>
<protein>
    <submittedName>
        <fullName evidence="2">Uncharacterized protein</fullName>
    </submittedName>
</protein>
<accession>A0A345YGV9</accession>
<proteinExistence type="predicted"/>
<dbReference type="RefSeq" id="WP_115417392.1">
    <property type="nucleotide sequence ID" value="NZ_CP031357.1"/>
</dbReference>
<evidence type="ECO:0000256" key="1">
    <source>
        <dbReference type="SAM" id="Phobius"/>
    </source>
</evidence>
<feature type="transmembrane region" description="Helical" evidence="1">
    <location>
        <begin position="6"/>
        <end position="26"/>
    </location>
</feature>
<dbReference type="KEGG" id="err:DVR09_13280"/>
<dbReference type="EMBL" id="CP031357">
    <property type="protein sequence ID" value="AXK43161.1"/>
    <property type="molecule type" value="Genomic_DNA"/>
</dbReference>
<keyword evidence="1" id="KW-0472">Membrane</keyword>
<keyword evidence="3" id="KW-1185">Reference proteome</keyword>